<organism evidence="1 2">
    <name type="scientific">Parascaris univalens</name>
    <name type="common">Nematode worm</name>
    <dbReference type="NCBI Taxonomy" id="6257"/>
    <lineage>
        <taxon>Eukaryota</taxon>
        <taxon>Metazoa</taxon>
        <taxon>Ecdysozoa</taxon>
        <taxon>Nematoda</taxon>
        <taxon>Chromadorea</taxon>
        <taxon>Rhabditida</taxon>
        <taxon>Spirurina</taxon>
        <taxon>Ascaridomorpha</taxon>
        <taxon>Ascaridoidea</taxon>
        <taxon>Ascarididae</taxon>
        <taxon>Parascaris</taxon>
    </lineage>
</organism>
<protein>
    <submittedName>
        <fullName evidence="2">Uncharacterized protein</fullName>
    </submittedName>
</protein>
<evidence type="ECO:0000313" key="1">
    <source>
        <dbReference type="Proteomes" id="UP000887569"/>
    </source>
</evidence>
<dbReference type="AlphaFoldDB" id="A0A915B5H1"/>
<evidence type="ECO:0000313" key="2">
    <source>
        <dbReference type="WBParaSite" id="PgR026_g004_t08"/>
    </source>
</evidence>
<name>A0A915B5H1_PARUN</name>
<reference evidence="2" key="1">
    <citation type="submission" date="2022-11" db="UniProtKB">
        <authorList>
            <consortium name="WormBaseParasite"/>
        </authorList>
    </citation>
    <scope>IDENTIFICATION</scope>
</reference>
<dbReference type="Proteomes" id="UP000887569">
    <property type="component" value="Unplaced"/>
</dbReference>
<dbReference type="WBParaSite" id="PgR026_g004_t08">
    <property type="protein sequence ID" value="PgR026_g004_t08"/>
    <property type="gene ID" value="PgR026_g004"/>
</dbReference>
<accession>A0A915B5H1</accession>
<proteinExistence type="predicted"/>
<keyword evidence="1" id="KW-1185">Reference proteome</keyword>
<sequence>MQEEVEKILDYIVKLVDSNVSTNIYAKNHLNLFIFPMIQGIKLLHSFSVISFRRETIDLS</sequence>